<dbReference type="AlphaFoldDB" id="A0A067CXG7"/>
<dbReference type="GeneID" id="24122907"/>
<dbReference type="OMA" id="NPRTCVW"/>
<evidence type="ECO:0000313" key="2">
    <source>
        <dbReference type="Proteomes" id="UP000030745"/>
    </source>
</evidence>
<accession>A0A067CXG7</accession>
<evidence type="ECO:0000313" key="1">
    <source>
        <dbReference type="EMBL" id="KDO35409.1"/>
    </source>
</evidence>
<dbReference type="RefSeq" id="XP_012193752.1">
    <property type="nucleotide sequence ID" value="XM_012338362.1"/>
</dbReference>
<dbReference type="InterPro" id="IPR032727">
    <property type="entry name" value="CLAMP"/>
</dbReference>
<proteinExistence type="predicted"/>
<name>A0A067CXG7_SAPPC</name>
<dbReference type="OrthoDB" id="425082at2759"/>
<dbReference type="PANTHER" id="PTHR28457">
    <property type="entry name" value="COILED-COIL DOMAIN-CONTAINING PROTEIN 189"/>
    <property type="match status" value="1"/>
</dbReference>
<dbReference type="EMBL" id="KK583189">
    <property type="protein sequence ID" value="KDO35409.1"/>
    <property type="molecule type" value="Genomic_DNA"/>
</dbReference>
<sequence length="204" mass="22301">MGKKEEPKEVAVPVPIEPEKPPAPTGYELVFSLFSQDDTTALLSAATTADAQATLQRLLGVNHYATNARSRAHVDLCHYALAFCKQAFASDVQKTALMLLVVHRLFTTATTTEATLSETYHELTTLLTQHSVELPPTHVGIFSTSDVQRIVEYLGSTFFQHYAAYQVAFRCIPDVVRTTQHVVIETPMTPTPLAGATKLESSGP</sequence>
<dbReference type="Proteomes" id="UP000030745">
    <property type="component" value="Unassembled WGS sequence"/>
</dbReference>
<organism evidence="1 2">
    <name type="scientific">Saprolegnia parasitica (strain CBS 223.65)</name>
    <dbReference type="NCBI Taxonomy" id="695850"/>
    <lineage>
        <taxon>Eukaryota</taxon>
        <taxon>Sar</taxon>
        <taxon>Stramenopiles</taxon>
        <taxon>Oomycota</taxon>
        <taxon>Saprolegniomycetes</taxon>
        <taxon>Saprolegniales</taxon>
        <taxon>Saprolegniaceae</taxon>
        <taxon>Saprolegnia</taxon>
    </lineage>
</organism>
<keyword evidence="2" id="KW-1185">Reference proteome</keyword>
<gene>
    <name evidence="1" type="ORF">SPRG_00259</name>
</gene>
<reference evidence="1 2" key="1">
    <citation type="journal article" date="2013" name="PLoS Genet.">
        <title>Distinctive expansion of potential virulence genes in the genome of the oomycete fish pathogen Saprolegnia parasitica.</title>
        <authorList>
            <person name="Jiang R.H."/>
            <person name="de Bruijn I."/>
            <person name="Haas B.J."/>
            <person name="Belmonte R."/>
            <person name="Lobach L."/>
            <person name="Christie J."/>
            <person name="van den Ackerveken G."/>
            <person name="Bottin A."/>
            <person name="Bulone V."/>
            <person name="Diaz-Moreno S.M."/>
            <person name="Dumas B."/>
            <person name="Fan L."/>
            <person name="Gaulin E."/>
            <person name="Govers F."/>
            <person name="Grenville-Briggs L.J."/>
            <person name="Horner N.R."/>
            <person name="Levin J.Z."/>
            <person name="Mammella M."/>
            <person name="Meijer H.J."/>
            <person name="Morris P."/>
            <person name="Nusbaum C."/>
            <person name="Oome S."/>
            <person name="Phillips A.J."/>
            <person name="van Rooyen D."/>
            <person name="Rzeszutek E."/>
            <person name="Saraiva M."/>
            <person name="Secombes C.J."/>
            <person name="Seidl M.F."/>
            <person name="Snel B."/>
            <person name="Stassen J.H."/>
            <person name="Sykes S."/>
            <person name="Tripathy S."/>
            <person name="van den Berg H."/>
            <person name="Vega-Arreguin J.C."/>
            <person name="Wawra S."/>
            <person name="Young S.K."/>
            <person name="Zeng Q."/>
            <person name="Dieguez-Uribeondo J."/>
            <person name="Russ C."/>
            <person name="Tyler B.M."/>
            <person name="van West P."/>
        </authorList>
    </citation>
    <scope>NUCLEOTIDE SEQUENCE [LARGE SCALE GENOMIC DNA]</scope>
    <source>
        <strain evidence="1 2">CBS 223.65</strain>
    </source>
</reference>
<dbReference type="PANTHER" id="PTHR28457:SF1">
    <property type="entry name" value="CILIA- AND FLAGELLA-ASSOCIATED PROTEIN 119"/>
    <property type="match status" value="1"/>
</dbReference>
<dbReference type="Pfam" id="PF14769">
    <property type="entry name" value="CLAMP"/>
    <property type="match status" value="1"/>
</dbReference>
<dbReference type="KEGG" id="spar:SPRG_00259"/>
<dbReference type="VEuPathDB" id="FungiDB:SPRG_00259"/>
<protein>
    <submittedName>
        <fullName evidence="1">Uncharacterized protein</fullName>
    </submittedName>
</protein>